<proteinExistence type="predicted"/>
<dbReference type="FunFam" id="3.30.160.60:FF:000131">
    <property type="entry name" value="protein indeterminate-domain 5, chloroplastic-like"/>
    <property type="match status" value="1"/>
</dbReference>
<dbReference type="FunFam" id="3.30.160.60:FF:000554">
    <property type="entry name" value="protein indeterminate-domain 12-like"/>
    <property type="match status" value="1"/>
</dbReference>
<dbReference type="Pfam" id="PF22992">
    <property type="entry name" value="C2CH-4th_BIRD-IDD"/>
    <property type="match status" value="1"/>
</dbReference>
<feature type="compositionally biased region" description="Gly residues" evidence="9">
    <location>
        <begin position="1"/>
        <end position="18"/>
    </location>
</feature>
<organism evidence="11 13">
    <name type="scientific">Morella rubra</name>
    <name type="common">Chinese bayberry</name>
    <dbReference type="NCBI Taxonomy" id="262757"/>
    <lineage>
        <taxon>Eukaryota</taxon>
        <taxon>Viridiplantae</taxon>
        <taxon>Streptophyta</taxon>
        <taxon>Embryophyta</taxon>
        <taxon>Tracheophyta</taxon>
        <taxon>Spermatophyta</taxon>
        <taxon>Magnoliopsida</taxon>
        <taxon>eudicotyledons</taxon>
        <taxon>Gunneridae</taxon>
        <taxon>Pentapetalae</taxon>
        <taxon>rosids</taxon>
        <taxon>fabids</taxon>
        <taxon>Fagales</taxon>
        <taxon>Myricaceae</taxon>
        <taxon>Morella</taxon>
    </lineage>
</organism>
<comment type="caution">
    <text evidence="11">The sequence shown here is derived from an EMBL/GenBank/DDBJ whole genome shotgun (WGS) entry which is preliminary data.</text>
</comment>
<evidence type="ECO:0000313" key="11">
    <source>
        <dbReference type="EMBL" id="KAB1207643.1"/>
    </source>
</evidence>
<feature type="compositionally biased region" description="Polar residues" evidence="9">
    <location>
        <begin position="32"/>
        <end position="45"/>
    </location>
</feature>
<dbReference type="Pfam" id="PF22995">
    <property type="entry name" value="C2CH-3rd_BIRD-IDD"/>
    <property type="match status" value="1"/>
</dbReference>
<evidence type="ECO:0000256" key="1">
    <source>
        <dbReference type="ARBA" id="ARBA00022723"/>
    </source>
</evidence>
<dbReference type="InterPro" id="IPR036236">
    <property type="entry name" value="Znf_C2H2_sf"/>
</dbReference>
<evidence type="ECO:0000259" key="10">
    <source>
        <dbReference type="PROSITE" id="PS50157"/>
    </source>
</evidence>
<dbReference type="GO" id="GO:0003677">
    <property type="term" value="F:DNA binding"/>
    <property type="evidence" value="ECO:0007669"/>
    <property type="project" value="UniProtKB-KW"/>
</dbReference>
<dbReference type="InterPro" id="IPR013087">
    <property type="entry name" value="Znf_C2H2_type"/>
</dbReference>
<evidence type="ECO:0000256" key="6">
    <source>
        <dbReference type="ARBA" id="ARBA00023125"/>
    </source>
</evidence>
<keyword evidence="2" id="KW-0677">Repeat</keyword>
<keyword evidence="5" id="KW-0805">Transcription regulation</keyword>
<reference evidence="11 13" key="2">
    <citation type="journal article" date="2019" name="Plant Biotechnol. J.">
        <title>The red bayberry genome and genetic basis of sex determination.</title>
        <authorList>
            <person name="Jia H.M."/>
            <person name="Jia H.J."/>
            <person name="Cai Q.L."/>
            <person name="Wang Y."/>
            <person name="Zhao H.B."/>
            <person name="Yang W.F."/>
            <person name="Wang G.Y."/>
            <person name="Li Y.H."/>
            <person name="Zhan D.L."/>
            <person name="Shen Y.T."/>
            <person name="Niu Q.F."/>
            <person name="Chang L."/>
            <person name="Qiu J."/>
            <person name="Zhao L."/>
            <person name="Xie H.B."/>
            <person name="Fu W.Y."/>
            <person name="Jin J."/>
            <person name="Li X.W."/>
            <person name="Jiao Y."/>
            <person name="Zhou C.C."/>
            <person name="Tu T."/>
            <person name="Chai C.Y."/>
            <person name="Gao J.L."/>
            <person name="Fan L.J."/>
            <person name="van de Weg E."/>
            <person name="Wang J.Y."/>
            <person name="Gao Z.S."/>
        </authorList>
    </citation>
    <scope>NUCLEOTIDE SEQUENCE [LARGE SCALE GENOMIC DNA]</scope>
    <source>
        <tissue evidence="11">Leaves</tissue>
    </source>
</reference>
<keyword evidence="1" id="KW-0479">Metal-binding</keyword>
<sequence>MSNITGGDGGSFSSGNTGGEEVKQQRELLTDPFNQTNGSSTRQQLPPSPKKKRNLPGTPDPTAEVIALSPKSLMATNRFVCEICKKGFQRDQNLQLHRRGHNLPWKLKQRTSAEIRKRVYVCPEPTCVHHNPARALGDLTGIKKHFCRKHGEKKWKCEKCSKKYAVQSDWKAHSKTCGTREYKCDCGTIFSRRDSFITHRAFCDALTEENNKVKPGLLSNIGANMQGQFSELMSSIQINNNPNPSSDKSGFDQSDAKVPLSLPQVLIPFPEKPLNMTGSLFSSPRSISSSSAALQPNTDPTAIFEANGLAGSAHMSATALLQKAAQMGATGSNGGMNCPLMQNTFVTTMAPPSFGVMHHQHDQSFANQFIRKGPQQISPQLLNANGMLDNMGMSNMGLLNGLVNQNNALLKNLRHDSGNSDSTILHGGNSNAGFCSSIREANGSGDMTTVDFLGIEGGARHGKFYEHQRQTQQEAGFDGNGQNIQGLSHFPQQALMEKSMWEV</sequence>
<protein>
    <submittedName>
        <fullName evidence="11">Zinc finger protein MAGPIE</fullName>
    </submittedName>
</protein>
<dbReference type="SUPFAM" id="SSF57667">
    <property type="entry name" value="beta-beta-alpha zinc fingers"/>
    <property type="match status" value="1"/>
</dbReference>
<dbReference type="Proteomes" id="UP000516437">
    <property type="component" value="Chromosome 7"/>
</dbReference>
<dbReference type="PROSITE" id="PS50157">
    <property type="entry name" value="ZINC_FINGER_C2H2_2"/>
    <property type="match status" value="1"/>
</dbReference>
<dbReference type="InterPro" id="IPR055187">
    <property type="entry name" value="C2CH-3rd_BIRD-IDD"/>
</dbReference>
<keyword evidence="4" id="KW-0862">Zinc</keyword>
<evidence type="ECO:0000256" key="5">
    <source>
        <dbReference type="ARBA" id="ARBA00023015"/>
    </source>
</evidence>
<dbReference type="Gene3D" id="3.30.160.60">
    <property type="entry name" value="Classic Zinc Finger"/>
    <property type="match status" value="2"/>
</dbReference>
<feature type="domain" description="C2H2-type" evidence="10">
    <location>
        <begin position="79"/>
        <end position="101"/>
    </location>
</feature>
<dbReference type="PANTHER" id="PTHR10593">
    <property type="entry name" value="SERINE/THREONINE-PROTEIN KINASE RIO"/>
    <property type="match status" value="1"/>
</dbReference>
<accession>A0A6A1V4I4</accession>
<dbReference type="GO" id="GO:0008270">
    <property type="term" value="F:zinc ion binding"/>
    <property type="evidence" value="ECO:0007669"/>
    <property type="project" value="UniProtKB-KW"/>
</dbReference>
<dbReference type="PROSITE" id="PS00028">
    <property type="entry name" value="ZINC_FINGER_C2H2_1"/>
    <property type="match status" value="1"/>
</dbReference>
<keyword evidence="6" id="KW-0238">DNA-binding</keyword>
<name>A0A6A1V4I4_9ROSI</name>
<evidence type="ECO:0000256" key="3">
    <source>
        <dbReference type="ARBA" id="ARBA00022771"/>
    </source>
</evidence>
<dbReference type="OrthoDB" id="6354171at2759"/>
<evidence type="ECO:0000256" key="2">
    <source>
        <dbReference type="ARBA" id="ARBA00022737"/>
    </source>
</evidence>
<evidence type="ECO:0000256" key="8">
    <source>
        <dbReference type="PROSITE-ProRule" id="PRU00042"/>
    </source>
</evidence>
<dbReference type="EMBL" id="RXIC02000025">
    <property type="protein sequence ID" value="KAB1207648.1"/>
    <property type="molecule type" value="Genomic_DNA"/>
</dbReference>
<feature type="region of interest" description="Disordered" evidence="9">
    <location>
        <begin position="1"/>
        <end position="63"/>
    </location>
</feature>
<evidence type="ECO:0000256" key="9">
    <source>
        <dbReference type="SAM" id="MobiDB-lite"/>
    </source>
</evidence>
<dbReference type="EMBL" id="RXIC02000025">
    <property type="protein sequence ID" value="KAB1207643.1"/>
    <property type="molecule type" value="Genomic_DNA"/>
</dbReference>
<dbReference type="InterPro" id="IPR055186">
    <property type="entry name" value="C2H2-2nd_BIRD-IDD"/>
</dbReference>
<evidence type="ECO:0000313" key="13">
    <source>
        <dbReference type="Proteomes" id="UP000516437"/>
    </source>
</evidence>
<keyword evidence="7" id="KW-0804">Transcription</keyword>
<dbReference type="Pfam" id="PF00096">
    <property type="entry name" value="zf-C2H2"/>
    <property type="match status" value="1"/>
</dbReference>
<dbReference type="InterPro" id="IPR031140">
    <property type="entry name" value="IDD1-16"/>
</dbReference>
<dbReference type="PANTHER" id="PTHR10593:SF252">
    <property type="entry name" value="PROTEIN INDETERMINATE-DOMAIN 2-LIKE"/>
    <property type="match status" value="1"/>
</dbReference>
<dbReference type="SMART" id="SM00355">
    <property type="entry name" value="ZnF_C2H2"/>
    <property type="match status" value="3"/>
</dbReference>
<reference evidence="11" key="3">
    <citation type="submission" date="2019-09" db="EMBL/GenBank/DDBJ databases">
        <authorList>
            <person name="Gao Z."/>
        </authorList>
    </citation>
    <scope>NUCLEOTIDE SEQUENCE</scope>
    <source>
        <tissue evidence="11">Leaves</tissue>
    </source>
</reference>
<feature type="compositionally biased region" description="Basic and acidic residues" evidence="9">
    <location>
        <begin position="20"/>
        <end position="29"/>
    </location>
</feature>
<keyword evidence="3 8" id="KW-0863">Zinc-finger</keyword>
<gene>
    <name evidence="12" type="ORF">CJ030_MR7G000378</name>
    <name evidence="11" type="ORF">CJ030_MR7G000383</name>
</gene>
<reference evidence="11" key="1">
    <citation type="submission" date="2018-07" db="EMBL/GenBank/DDBJ databases">
        <authorList>
            <person name="Gao Z.-S."/>
            <person name="Jia H.-M."/>
            <person name="Jia H.-J."/>
            <person name="Cai Q.-L."/>
            <person name="Wang Y."/>
            <person name="Zhao H.-B."/>
        </authorList>
    </citation>
    <scope>NUCLEOTIDE SEQUENCE</scope>
    <source>
        <tissue evidence="11">Leaves</tissue>
    </source>
</reference>
<dbReference type="Pfam" id="PF22996">
    <property type="entry name" value="C2H2-2nd_BIRD-IDD"/>
    <property type="match status" value="1"/>
</dbReference>
<evidence type="ECO:0000313" key="12">
    <source>
        <dbReference type="EMBL" id="KAB1207648.1"/>
    </source>
</evidence>
<evidence type="ECO:0000256" key="7">
    <source>
        <dbReference type="ARBA" id="ARBA00023163"/>
    </source>
</evidence>
<dbReference type="InterPro" id="IPR055185">
    <property type="entry name" value="C2CH-4th_BIRD-IDD"/>
</dbReference>
<keyword evidence="13" id="KW-1185">Reference proteome</keyword>
<dbReference type="GO" id="GO:0003700">
    <property type="term" value="F:DNA-binding transcription factor activity"/>
    <property type="evidence" value="ECO:0007669"/>
    <property type="project" value="TreeGrafter"/>
</dbReference>
<dbReference type="GO" id="GO:0005634">
    <property type="term" value="C:nucleus"/>
    <property type="evidence" value="ECO:0007669"/>
    <property type="project" value="TreeGrafter"/>
</dbReference>
<evidence type="ECO:0000256" key="4">
    <source>
        <dbReference type="ARBA" id="ARBA00022833"/>
    </source>
</evidence>
<dbReference type="AlphaFoldDB" id="A0A6A1V4I4"/>